<accession>A0A6N9TD51</accession>
<dbReference type="AlphaFoldDB" id="A0A6N9TD51"/>
<evidence type="ECO:0000313" key="14">
    <source>
        <dbReference type="Proteomes" id="UP000469011"/>
    </source>
</evidence>
<dbReference type="RefSeq" id="WP_163465264.1">
    <property type="nucleotide sequence ID" value="NZ_JAAAMG010000020.1"/>
</dbReference>
<keyword evidence="5" id="KW-0864">Zinc transport</keyword>
<proteinExistence type="inferred from homology"/>
<feature type="region of interest" description="Disordered" evidence="9">
    <location>
        <begin position="1"/>
        <end position="28"/>
    </location>
</feature>
<evidence type="ECO:0000259" key="12">
    <source>
        <dbReference type="Pfam" id="PF16916"/>
    </source>
</evidence>
<dbReference type="InterPro" id="IPR027470">
    <property type="entry name" value="Cation_efflux_CTD"/>
</dbReference>
<evidence type="ECO:0000313" key="13">
    <source>
        <dbReference type="EMBL" id="NDW06798.1"/>
    </source>
</evidence>
<feature type="transmembrane region" description="Helical" evidence="10">
    <location>
        <begin position="190"/>
        <end position="212"/>
    </location>
</feature>
<dbReference type="PANTHER" id="PTHR11562:SF17">
    <property type="entry name" value="RE54080P-RELATED"/>
    <property type="match status" value="1"/>
</dbReference>
<keyword evidence="4 10" id="KW-0812">Transmembrane</keyword>
<dbReference type="InterPro" id="IPR036837">
    <property type="entry name" value="Cation_efflux_CTD_sf"/>
</dbReference>
<keyword evidence="8 10" id="KW-0472">Membrane</keyword>
<keyword evidence="6 10" id="KW-1133">Transmembrane helix</keyword>
<feature type="domain" description="Cation efflux protein cytoplasmic" evidence="12">
    <location>
        <begin position="251"/>
        <end position="326"/>
    </location>
</feature>
<organism evidence="13 14">
    <name type="scientific">Jiella pacifica</name>
    <dbReference type="NCBI Taxonomy" id="2696469"/>
    <lineage>
        <taxon>Bacteria</taxon>
        <taxon>Pseudomonadati</taxon>
        <taxon>Pseudomonadota</taxon>
        <taxon>Alphaproteobacteria</taxon>
        <taxon>Hyphomicrobiales</taxon>
        <taxon>Aurantimonadaceae</taxon>
        <taxon>Jiella</taxon>
    </lineage>
</organism>
<evidence type="ECO:0000256" key="1">
    <source>
        <dbReference type="ARBA" id="ARBA00004141"/>
    </source>
</evidence>
<gene>
    <name evidence="13" type="ORF">GTK09_20480</name>
</gene>
<dbReference type="Gene3D" id="1.20.1510.10">
    <property type="entry name" value="Cation efflux protein transmembrane domain"/>
    <property type="match status" value="1"/>
</dbReference>
<comment type="similarity">
    <text evidence="2">Belongs to the cation diffusion facilitator (CDF) transporter (TC 2.A.4) family. SLC30A subfamily.</text>
</comment>
<evidence type="ECO:0000256" key="5">
    <source>
        <dbReference type="ARBA" id="ARBA00022906"/>
    </source>
</evidence>
<evidence type="ECO:0000256" key="10">
    <source>
        <dbReference type="SAM" id="Phobius"/>
    </source>
</evidence>
<dbReference type="EMBL" id="JAAAMG010000020">
    <property type="protein sequence ID" value="NDW06798.1"/>
    <property type="molecule type" value="Genomic_DNA"/>
</dbReference>
<evidence type="ECO:0000256" key="7">
    <source>
        <dbReference type="ARBA" id="ARBA00023065"/>
    </source>
</evidence>
<keyword evidence="3" id="KW-0813">Transport</keyword>
<dbReference type="GO" id="GO:0005886">
    <property type="term" value="C:plasma membrane"/>
    <property type="evidence" value="ECO:0007669"/>
    <property type="project" value="TreeGrafter"/>
</dbReference>
<dbReference type="SUPFAM" id="SSF160240">
    <property type="entry name" value="Cation efflux protein cytoplasmic domain-like"/>
    <property type="match status" value="1"/>
</dbReference>
<feature type="domain" description="Cation efflux protein transmembrane" evidence="11">
    <location>
        <begin position="57"/>
        <end position="247"/>
    </location>
</feature>
<evidence type="ECO:0000256" key="2">
    <source>
        <dbReference type="ARBA" id="ARBA00008873"/>
    </source>
</evidence>
<dbReference type="InterPro" id="IPR050681">
    <property type="entry name" value="CDF/SLC30A"/>
</dbReference>
<evidence type="ECO:0000256" key="9">
    <source>
        <dbReference type="SAM" id="MobiDB-lite"/>
    </source>
</evidence>
<feature type="transmembrane region" description="Helical" evidence="10">
    <location>
        <begin position="155"/>
        <end position="178"/>
    </location>
</feature>
<evidence type="ECO:0000259" key="11">
    <source>
        <dbReference type="Pfam" id="PF01545"/>
    </source>
</evidence>
<reference evidence="13 14" key="1">
    <citation type="submission" date="2020-01" db="EMBL/GenBank/DDBJ databases">
        <title>Jiella pacifica sp. nov.</title>
        <authorList>
            <person name="Xue Z."/>
            <person name="Zhu S."/>
            <person name="Chen J."/>
            <person name="Yang J."/>
        </authorList>
    </citation>
    <scope>NUCLEOTIDE SEQUENCE [LARGE SCALE GENOMIC DNA]</scope>
    <source>
        <strain evidence="13 14">40Bstr34</strain>
    </source>
</reference>
<comment type="caution">
    <text evidence="13">The sequence shown here is derived from an EMBL/GenBank/DDBJ whole genome shotgun (WGS) entry which is preliminary data.</text>
</comment>
<dbReference type="InterPro" id="IPR058533">
    <property type="entry name" value="Cation_efflux_TM"/>
</dbReference>
<evidence type="ECO:0000256" key="4">
    <source>
        <dbReference type="ARBA" id="ARBA00022692"/>
    </source>
</evidence>
<keyword evidence="7" id="KW-0406">Ion transport</keyword>
<keyword evidence="14" id="KW-1185">Reference proteome</keyword>
<dbReference type="InterPro" id="IPR002524">
    <property type="entry name" value="Cation_efflux"/>
</dbReference>
<dbReference type="InterPro" id="IPR027469">
    <property type="entry name" value="Cation_efflux_TMD_sf"/>
</dbReference>
<dbReference type="Pfam" id="PF01545">
    <property type="entry name" value="Cation_efflux"/>
    <property type="match status" value="1"/>
</dbReference>
<evidence type="ECO:0000256" key="3">
    <source>
        <dbReference type="ARBA" id="ARBA00022448"/>
    </source>
</evidence>
<feature type="transmembrane region" description="Helical" evidence="10">
    <location>
        <begin position="125"/>
        <end position="143"/>
    </location>
</feature>
<dbReference type="NCBIfam" id="TIGR01297">
    <property type="entry name" value="CDF"/>
    <property type="match status" value="1"/>
</dbReference>
<name>A0A6N9TD51_9HYPH</name>
<dbReference type="Pfam" id="PF16916">
    <property type="entry name" value="ZT_dimer"/>
    <property type="match status" value="1"/>
</dbReference>
<dbReference type="Proteomes" id="UP000469011">
    <property type="component" value="Unassembled WGS sequence"/>
</dbReference>
<evidence type="ECO:0000256" key="8">
    <source>
        <dbReference type="ARBA" id="ARBA00023136"/>
    </source>
</evidence>
<dbReference type="PANTHER" id="PTHR11562">
    <property type="entry name" value="CATION EFFLUX PROTEIN/ ZINC TRANSPORTER"/>
    <property type="match status" value="1"/>
</dbReference>
<protein>
    <submittedName>
        <fullName evidence="13">Cation diffusion facilitator family transporter</fullName>
    </submittedName>
</protein>
<evidence type="ECO:0000256" key="6">
    <source>
        <dbReference type="ARBA" id="ARBA00022989"/>
    </source>
</evidence>
<comment type="subcellular location">
    <subcellularLocation>
        <location evidence="1">Membrane</location>
        <topology evidence="1">Multi-pass membrane protein</topology>
    </subcellularLocation>
</comment>
<dbReference type="SUPFAM" id="SSF161111">
    <property type="entry name" value="Cation efflux protein transmembrane domain-like"/>
    <property type="match status" value="1"/>
</dbReference>
<keyword evidence="5" id="KW-0862">Zinc</keyword>
<dbReference type="GO" id="GO:0005385">
    <property type="term" value="F:zinc ion transmembrane transporter activity"/>
    <property type="evidence" value="ECO:0007669"/>
    <property type="project" value="TreeGrafter"/>
</dbReference>
<sequence length="341" mass="37977">MSPHVRPCAWPARTSAPTQNRNRAEQGPFHLSSRITSGMRPMHDHSENNAEGRGKRLLIAVALNVGITVAQIVGGLISGSLSVLADAAHNASDAATLGISYGAWRLSRRKADERRTFGYKRAETVGALINLTTLFVIALYLLYEAINRFFNPQEVGGWVMIIVGAIAAVEDGLSVWVLSKDQGSLNMKSAFLHMIADTMATVGVIIGGVLILLFDIKWVDPLITALIAVYIFIHGYHEIRKTISVLMESAPKDFDFDGMIRDVKSVDGVEDIHHVHVWRPDEERLALEAHIATKERDLAKVDELRHRIKRLLQERFKIDHATLEVEFADAIDHDRAVIRQE</sequence>
<feature type="transmembrane region" description="Helical" evidence="10">
    <location>
        <begin position="218"/>
        <end position="237"/>
    </location>
</feature>